<keyword evidence="4" id="KW-1185">Reference proteome</keyword>
<reference evidence="3 4" key="1">
    <citation type="journal article" date="2015" name="Sci. Rep.">
        <title>Functional and structural properties of a novel cellulosome-like multienzyme complex: efficient glycoside hydrolysis of water-insoluble 7-xylosyl-10-deacetylpaclitaxel.</title>
        <authorList>
            <person name="Dou T.Y."/>
            <person name="Luan H.W."/>
            <person name="Ge G.B."/>
            <person name="Dong M.M."/>
            <person name="Zou H.F."/>
            <person name="He Y.Q."/>
            <person name="Cui P."/>
            <person name="Wang J.Y."/>
            <person name="Hao D.C."/>
            <person name="Yang S.L."/>
            <person name="Yang L."/>
        </authorList>
    </citation>
    <scope>NUCLEOTIDE SEQUENCE [LARGE SCALE GENOMIC DNA]</scope>
    <source>
        <strain evidence="3 4">F16</strain>
    </source>
</reference>
<name>A0A0M0F9M5_CELCE</name>
<organism evidence="3 4">
    <name type="scientific">Cellulosimicrobium cellulans F16</name>
    <dbReference type="NCBI Taxonomy" id="1350482"/>
    <lineage>
        <taxon>Bacteria</taxon>
        <taxon>Bacillati</taxon>
        <taxon>Actinomycetota</taxon>
        <taxon>Actinomycetes</taxon>
        <taxon>Micrococcales</taxon>
        <taxon>Promicromonosporaceae</taxon>
        <taxon>Cellulosimicrobium</taxon>
    </lineage>
</organism>
<evidence type="ECO:0000313" key="4">
    <source>
        <dbReference type="Proteomes" id="UP000037387"/>
    </source>
</evidence>
<dbReference type="AlphaFoldDB" id="A0A0M0F9M5"/>
<dbReference type="Proteomes" id="UP000037387">
    <property type="component" value="Unassembled WGS sequence"/>
</dbReference>
<feature type="region of interest" description="Disordered" evidence="1">
    <location>
        <begin position="381"/>
        <end position="477"/>
    </location>
</feature>
<proteinExistence type="predicted"/>
<accession>A0A0M0F9M5</accession>
<keyword evidence="2" id="KW-0812">Transmembrane</keyword>
<comment type="caution">
    <text evidence="3">The sequence shown here is derived from an EMBL/GenBank/DDBJ whole genome shotgun (WGS) entry which is preliminary data.</text>
</comment>
<evidence type="ECO:0000256" key="2">
    <source>
        <dbReference type="SAM" id="Phobius"/>
    </source>
</evidence>
<keyword evidence="2" id="KW-1133">Transmembrane helix</keyword>
<evidence type="ECO:0000256" key="1">
    <source>
        <dbReference type="SAM" id="MobiDB-lite"/>
    </source>
</evidence>
<evidence type="ECO:0000313" key="3">
    <source>
        <dbReference type="EMBL" id="KON74072.1"/>
    </source>
</evidence>
<keyword evidence="2" id="KW-0472">Membrane</keyword>
<feature type="transmembrane region" description="Helical" evidence="2">
    <location>
        <begin position="177"/>
        <end position="194"/>
    </location>
</feature>
<dbReference type="EMBL" id="ATNL01000007">
    <property type="protein sequence ID" value="KON74072.1"/>
    <property type="molecule type" value="Genomic_DNA"/>
</dbReference>
<feature type="region of interest" description="Disordered" evidence="1">
    <location>
        <begin position="62"/>
        <end position="91"/>
    </location>
</feature>
<gene>
    <name evidence="3" type="ORF">M768_08180</name>
</gene>
<feature type="compositionally biased region" description="Low complexity" evidence="1">
    <location>
        <begin position="408"/>
        <end position="453"/>
    </location>
</feature>
<sequence length="477" mass="48911">MSTTTSAQQPAGAPVGLAFYGHVHAYAQQVRAHLADLRPEQVEELTDGLEADLAEAVVDAPGALPRRGAPAGATGEGPAAAGADPGAPLAAGPDDTGLDLVALFGPPAEYAAELRAAAGLPPAAAPGGARRPRIGLRGRLLVLGGILSSGWRSLWRPVTSTPQWASVMEFLRTLTPAWWILRGWVAATLLLWMFGGYQIAMLPPDLSARVVVLAAVVVSVQWGRGRWLPTTWLPKVVRPLSVAAAVVAAPLVLHAAAAGASSSVSGWESGYQQGVADGRVGVNQVAYDGGGPGGDGVWVDGMQVSNLFVYDAAGDPVRDVQVFDDRGRPVRTVTEEGAYGVWAVPDVEGSWYFQPTLSTDGRERWNVYPLRAVAEEDVEYADGDGRPVPATGTRTHEMPWPFLKAPTAVPSSAGSGEAASGTGEPSTGDAGDPDGPAPSGDAPDPADGTAPEPGSTPPAGGSQPRPTGPTPVVGAIG</sequence>
<dbReference type="RefSeq" id="WP_053370114.1">
    <property type="nucleotide sequence ID" value="NZ_KQ435289.1"/>
</dbReference>
<protein>
    <submittedName>
        <fullName evidence="3">Uncharacterized protein</fullName>
    </submittedName>
</protein>
<dbReference type="PATRIC" id="fig|1350482.3.peg.1637"/>